<organism evidence="2 3">
    <name type="scientific">Azorhizobium oxalatiphilum</name>
    <dbReference type="NCBI Taxonomy" id="980631"/>
    <lineage>
        <taxon>Bacteria</taxon>
        <taxon>Pseudomonadati</taxon>
        <taxon>Pseudomonadota</taxon>
        <taxon>Alphaproteobacteria</taxon>
        <taxon>Hyphomicrobiales</taxon>
        <taxon>Xanthobacteraceae</taxon>
        <taxon>Azorhizobium</taxon>
    </lineage>
</organism>
<dbReference type="AlphaFoldDB" id="A0A917BQ44"/>
<proteinExistence type="predicted"/>
<feature type="region of interest" description="Disordered" evidence="1">
    <location>
        <begin position="1"/>
        <end position="32"/>
    </location>
</feature>
<sequence length="201" mass="21371">MAASGPDGHLSTRAKTVLPTRAKTVPLPSDPRRGRRVHRLALLLLLAVAGAPPVLAQPAPAVPSATAPDAQEAVALIRRANRLFGTGKKEDAVFAFYSGQLRFRAFLAAHPDIDPSGAPALFSSLMETVGRPINEYAFGDISALIRTIDRVLTWDEANPAPGIPAAARQSARAGLIGMRDQIRTEADSIRAERAAKGLENR</sequence>
<comment type="caution">
    <text evidence="2">The sequence shown here is derived from an EMBL/GenBank/DDBJ whole genome shotgun (WGS) entry which is preliminary data.</text>
</comment>
<accession>A0A917BQ44</accession>
<name>A0A917BQ44_9HYPH</name>
<reference evidence="2" key="2">
    <citation type="submission" date="2020-09" db="EMBL/GenBank/DDBJ databases">
        <authorList>
            <person name="Sun Q."/>
            <person name="Sedlacek I."/>
        </authorList>
    </citation>
    <scope>NUCLEOTIDE SEQUENCE</scope>
    <source>
        <strain evidence="2">CCM 7897</strain>
    </source>
</reference>
<gene>
    <name evidence="2" type="ORF">GCM10007301_09070</name>
</gene>
<protein>
    <submittedName>
        <fullName evidence="2">Uncharacterized protein</fullName>
    </submittedName>
</protein>
<evidence type="ECO:0000313" key="2">
    <source>
        <dbReference type="EMBL" id="GGF51818.1"/>
    </source>
</evidence>
<evidence type="ECO:0000256" key="1">
    <source>
        <dbReference type="SAM" id="MobiDB-lite"/>
    </source>
</evidence>
<evidence type="ECO:0000313" key="3">
    <source>
        <dbReference type="Proteomes" id="UP000606044"/>
    </source>
</evidence>
<dbReference type="Proteomes" id="UP000606044">
    <property type="component" value="Unassembled WGS sequence"/>
</dbReference>
<keyword evidence="3" id="KW-1185">Reference proteome</keyword>
<dbReference type="EMBL" id="BMCT01000001">
    <property type="protein sequence ID" value="GGF51818.1"/>
    <property type="molecule type" value="Genomic_DNA"/>
</dbReference>
<reference evidence="2" key="1">
    <citation type="journal article" date="2014" name="Int. J. Syst. Evol. Microbiol.">
        <title>Complete genome sequence of Corynebacterium casei LMG S-19264T (=DSM 44701T), isolated from a smear-ripened cheese.</title>
        <authorList>
            <consortium name="US DOE Joint Genome Institute (JGI-PGF)"/>
            <person name="Walter F."/>
            <person name="Albersmeier A."/>
            <person name="Kalinowski J."/>
            <person name="Ruckert C."/>
        </authorList>
    </citation>
    <scope>NUCLEOTIDE SEQUENCE</scope>
    <source>
        <strain evidence="2">CCM 7897</strain>
    </source>
</reference>